<comment type="caution">
    <text evidence="1">The sequence shown here is derived from an EMBL/GenBank/DDBJ whole genome shotgun (WGS) entry which is preliminary data.</text>
</comment>
<name>A0ACC5RN31_ENTAG</name>
<reference evidence="1" key="1">
    <citation type="submission" date="2021-01" db="EMBL/GenBank/DDBJ databases">
        <title>Draft genome of Pantoea agglomerans Eh 335.</title>
        <authorList>
            <person name="Emsley S.A."/>
            <person name="Oline D.K."/>
            <person name="Saw J.H."/>
            <person name="Ushijima B."/>
            <person name="Videau P."/>
            <person name="Koyack M.J."/>
        </authorList>
    </citation>
    <scope>NUCLEOTIDE SEQUENCE</scope>
    <source>
        <strain evidence="1">Eh 335</strain>
    </source>
</reference>
<keyword evidence="2" id="KW-1185">Reference proteome</keyword>
<proteinExistence type="predicted"/>
<dbReference type="Proteomes" id="UP000633731">
    <property type="component" value="Unassembled WGS sequence"/>
</dbReference>
<evidence type="ECO:0000313" key="2">
    <source>
        <dbReference type="Proteomes" id="UP000633731"/>
    </source>
</evidence>
<protein>
    <submittedName>
        <fullName evidence="1">EAL domain-containing protein</fullName>
    </submittedName>
</protein>
<organism evidence="1 2">
    <name type="scientific">Enterobacter agglomerans</name>
    <name type="common">Erwinia herbicola</name>
    <name type="synonym">Pantoea agglomerans</name>
    <dbReference type="NCBI Taxonomy" id="549"/>
    <lineage>
        <taxon>Bacteria</taxon>
        <taxon>Pseudomonadati</taxon>
        <taxon>Pseudomonadota</taxon>
        <taxon>Gammaproteobacteria</taxon>
        <taxon>Enterobacterales</taxon>
        <taxon>Erwiniaceae</taxon>
        <taxon>Pantoea</taxon>
        <taxon>Pantoea agglomerans group</taxon>
    </lineage>
</organism>
<accession>A0ACC5RN31</accession>
<gene>
    <name evidence="1" type="ORF">JJL49_12735</name>
</gene>
<evidence type="ECO:0000313" key="1">
    <source>
        <dbReference type="EMBL" id="MBK4726100.1"/>
    </source>
</evidence>
<dbReference type="EMBL" id="JAEOXF010000007">
    <property type="protein sequence ID" value="MBK4726100.1"/>
    <property type="molecule type" value="Genomic_DNA"/>
</dbReference>
<sequence length="524" mass="59144">MQALAKPKKKKYIWLTLTGLLPLVLCLIFAFIEARKTVIHQQTLTASMLLAQADNVSDLAWKMTDLLQQFRPRECPDIRLQLQQFGTLYPYFRSVGLTRGNEIYCSSAFGTTRGTLETMIRGPLPVGVAPSWSWSVAGTFGVKDRPAVVFMRETDPTFGTYAVIDGQYLIDFMTAVGLKRGYHITMQFGGGYRISSGKPLYIYQGVLGTSSYTSQSSRYPIAINITAPRAEALQSWRQIMFTFLPMAIILSLLFVVITNKWLNRKASFRDEIHRGIVHDEFTVNYQPVYNQLTGQLSGAESLLRWQRPDGSWVRPDIFIAAAEDEGMIIPLTRHLLTLIAKDCADWQVPPGFNLGINLAAEHLQHPEFVGDMRHFSREVAHLNACIVLELTERSLIRDGVEVGKKLSELRHEGMKVAIDDFGTGHCSLTYLQTFPIDYLKIDKGFVNAIESIEGETPVLDAIILLAQRLAMKVVAEGVENNMQLEYLKNRGVEYIQGYYYARPMDNQALMQWIAQQRTLAANPE</sequence>